<reference evidence="1 2" key="1">
    <citation type="submission" date="2019-02" db="EMBL/GenBank/DDBJ databases">
        <title>Deep-cultivation of Planctomycetes and their phenomic and genomic characterization uncovers novel biology.</title>
        <authorList>
            <person name="Wiegand S."/>
            <person name="Jogler M."/>
            <person name="Boedeker C."/>
            <person name="Pinto D."/>
            <person name="Vollmers J."/>
            <person name="Rivas-Marin E."/>
            <person name="Kohn T."/>
            <person name="Peeters S.H."/>
            <person name="Heuer A."/>
            <person name="Rast P."/>
            <person name="Oberbeckmann S."/>
            <person name="Bunk B."/>
            <person name="Jeske O."/>
            <person name="Meyerdierks A."/>
            <person name="Storesund J.E."/>
            <person name="Kallscheuer N."/>
            <person name="Luecker S."/>
            <person name="Lage O.M."/>
            <person name="Pohl T."/>
            <person name="Merkel B.J."/>
            <person name="Hornburger P."/>
            <person name="Mueller R.-W."/>
            <person name="Bruemmer F."/>
            <person name="Labrenz M."/>
            <person name="Spormann A.M."/>
            <person name="Op den Camp H."/>
            <person name="Overmann J."/>
            <person name="Amann R."/>
            <person name="Jetten M.S.M."/>
            <person name="Mascher T."/>
            <person name="Medema M.H."/>
            <person name="Devos D.P."/>
            <person name="Kaster A.-K."/>
            <person name="Ovreas L."/>
            <person name="Rohde M."/>
            <person name="Galperin M.Y."/>
            <person name="Jogler C."/>
        </authorList>
    </citation>
    <scope>NUCLEOTIDE SEQUENCE [LARGE SCALE GENOMIC DNA]</scope>
    <source>
        <strain evidence="1 2">Pan189</strain>
    </source>
</reference>
<organism evidence="1 2">
    <name type="scientific">Stratiformator vulcanicus</name>
    <dbReference type="NCBI Taxonomy" id="2527980"/>
    <lineage>
        <taxon>Bacteria</taxon>
        <taxon>Pseudomonadati</taxon>
        <taxon>Planctomycetota</taxon>
        <taxon>Planctomycetia</taxon>
        <taxon>Planctomycetales</taxon>
        <taxon>Planctomycetaceae</taxon>
        <taxon>Stratiformator</taxon>
    </lineage>
</organism>
<dbReference type="OrthoDB" id="9815501at2"/>
<accession>A0A517QZI2</accession>
<protein>
    <submittedName>
        <fullName evidence="1">Uncharacterized protein</fullName>
    </submittedName>
</protein>
<evidence type="ECO:0000313" key="1">
    <source>
        <dbReference type="EMBL" id="QDT37057.1"/>
    </source>
</evidence>
<proteinExistence type="predicted"/>
<dbReference type="RefSeq" id="WP_145363206.1">
    <property type="nucleotide sequence ID" value="NZ_CP036268.1"/>
</dbReference>
<gene>
    <name evidence="1" type="ORF">Pan189_14230</name>
</gene>
<dbReference type="AlphaFoldDB" id="A0A517QZI2"/>
<keyword evidence="2" id="KW-1185">Reference proteome</keyword>
<dbReference type="EMBL" id="CP036268">
    <property type="protein sequence ID" value="QDT37057.1"/>
    <property type="molecule type" value="Genomic_DNA"/>
</dbReference>
<name>A0A517QZI2_9PLAN</name>
<evidence type="ECO:0000313" key="2">
    <source>
        <dbReference type="Proteomes" id="UP000317318"/>
    </source>
</evidence>
<dbReference type="KEGG" id="svp:Pan189_14230"/>
<sequence>MPSPATKAEAADFSEFLGMVLRDSEVDLEGRSLEDLLALFREQCGDLDNVDLKAEIELGMEDLRAGRFAPLDIEETKRRGRERLAQAE</sequence>
<dbReference type="Proteomes" id="UP000317318">
    <property type="component" value="Chromosome"/>
</dbReference>